<sequence length="122" mass="13489">MVCLRCRGLSSSGPARVLVDGDRVRLSDVPALVLLRAENRPELVCVLFRDRLLMGGDPARALVLPGSPGAECGAVWWLRERLWWQPRGGVGSDELVELRPGASWRGGRLEFRLEAVTPALFR</sequence>
<dbReference type="AlphaFoldDB" id="X1K718"/>
<evidence type="ECO:0000313" key="1">
    <source>
        <dbReference type="EMBL" id="GAH86019.1"/>
    </source>
</evidence>
<reference evidence="1" key="1">
    <citation type="journal article" date="2014" name="Front. Microbiol.">
        <title>High frequency of phylogenetically diverse reductive dehalogenase-homologous genes in deep subseafloor sedimentary metagenomes.</title>
        <authorList>
            <person name="Kawai M."/>
            <person name="Futagami T."/>
            <person name="Toyoda A."/>
            <person name="Takaki Y."/>
            <person name="Nishi S."/>
            <person name="Hori S."/>
            <person name="Arai W."/>
            <person name="Tsubouchi T."/>
            <person name="Morono Y."/>
            <person name="Uchiyama I."/>
            <person name="Ito T."/>
            <person name="Fujiyama A."/>
            <person name="Inagaki F."/>
            <person name="Takami H."/>
        </authorList>
    </citation>
    <scope>NUCLEOTIDE SEQUENCE</scope>
    <source>
        <strain evidence="1">Expedition CK06-06</strain>
    </source>
</reference>
<comment type="caution">
    <text evidence="1">The sequence shown here is derived from an EMBL/GenBank/DDBJ whole genome shotgun (WGS) entry which is preliminary data.</text>
</comment>
<name>X1K718_9ZZZZ</name>
<dbReference type="EMBL" id="BARU01042540">
    <property type="protein sequence ID" value="GAH86019.1"/>
    <property type="molecule type" value="Genomic_DNA"/>
</dbReference>
<gene>
    <name evidence="1" type="ORF">S03H2_65340</name>
</gene>
<organism evidence="1">
    <name type="scientific">marine sediment metagenome</name>
    <dbReference type="NCBI Taxonomy" id="412755"/>
    <lineage>
        <taxon>unclassified sequences</taxon>
        <taxon>metagenomes</taxon>
        <taxon>ecological metagenomes</taxon>
    </lineage>
</organism>
<protein>
    <submittedName>
        <fullName evidence="1">Uncharacterized protein</fullName>
    </submittedName>
</protein>
<proteinExistence type="predicted"/>
<accession>X1K718</accession>